<keyword evidence="2" id="KW-1185">Reference proteome</keyword>
<reference evidence="2" key="1">
    <citation type="journal article" date="2023" name="Hortic. Res.">
        <title>A chromosome-level phased genome enabling allele-level studies in sweet orange: a case study on citrus Huanglongbing tolerance.</title>
        <authorList>
            <person name="Wu B."/>
            <person name="Yu Q."/>
            <person name="Deng Z."/>
            <person name="Duan Y."/>
            <person name="Luo F."/>
            <person name="Gmitter F. Jr."/>
        </authorList>
    </citation>
    <scope>NUCLEOTIDE SEQUENCE [LARGE SCALE GENOMIC DNA]</scope>
    <source>
        <strain evidence="2">cv. Valencia</strain>
    </source>
</reference>
<keyword evidence="1" id="KW-0503">Monooxygenase</keyword>
<organism evidence="1 2">
    <name type="scientific">Citrus sinensis</name>
    <name type="common">Sweet orange</name>
    <name type="synonym">Citrus aurantium var. sinensis</name>
    <dbReference type="NCBI Taxonomy" id="2711"/>
    <lineage>
        <taxon>Eukaryota</taxon>
        <taxon>Viridiplantae</taxon>
        <taxon>Streptophyta</taxon>
        <taxon>Embryophyta</taxon>
        <taxon>Tracheophyta</taxon>
        <taxon>Spermatophyta</taxon>
        <taxon>Magnoliopsida</taxon>
        <taxon>eudicotyledons</taxon>
        <taxon>Gunneridae</taxon>
        <taxon>Pentapetalae</taxon>
        <taxon>rosids</taxon>
        <taxon>malvids</taxon>
        <taxon>Sapindales</taxon>
        <taxon>Rutaceae</taxon>
        <taxon>Aurantioideae</taxon>
        <taxon>Citrus</taxon>
    </lineage>
</organism>
<sequence length="411" mass="45655">MGSCKVQNDKQTKSVLVHGPIIVGAGPSGLAVSACLSQQGLPSLILERSDCLASLWKHRTYDRLKLHLPKQFCELPLFGFPENFPKYPTKRQFIAYIESYASHFKIQPKFKQAVQTALFDHASGFWRVQTQDSEYISKWLVVATGENAEPVFPDVVGLDKFNGHVLHTSKYKSGSEFKNQKVLVIGCGNSGMEVSLDLCRHNAIPHMVARNSVHVLPREIFGFSTFGIAMALLRWFPLRLVDKILLLMANITLGNTDQLGLRRPKTGPIELKNITGKTPVLDVGALSQIKSGKIKVVGGVKEITKNGARFTDGQEKEIDAIILATGYKSNVPTWLKCDFFTKDGMPKTPFPNGWKGENGLYTVGFTRRGLQGTALDADKIAQDISEQWRKIKDLNNNNNNNYTSNSPSYPT</sequence>
<keyword evidence="1" id="KW-0560">Oxidoreductase</keyword>
<proteinExistence type="predicted"/>
<dbReference type="EMBL" id="CM039170">
    <property type="protein sequence ID" value="KAH9799336.1"/>
    <property type="molecule type" value="Genomic_DNA"/>
</dbReference>
<evidence type="ECO:0000313" key="1">
    <source>
        <dbReference type="EMBL" id="KAH9799336.1"/>
    </source>
</evidence>
<comment type="caution">
    <text evidence="1">The sequence shown here is derived from an EMBL/GenBank/DDBJ whole genome shotgun (WGS) entry which is preliminary data.</text>
</comment>
<protein>
    <submittedName>
        <fullName evidence="1">Indole-3-pyruvate monooxygenase YUCCA4</fullName>
    </submittedName>
</protein>
<evidence type="ECO:0000313" key="2">
    <source>
        <dbReference type="Proteomes" id="UP000829398"/>
    </source>
</evidence>
<dbReference type="Proteomes" id="UP000829398">
    <property type="component" value="Chromosome 1"/>
</dbReference>
<accession>A0ACB8NMI8</accession>
<gene>
    <name evidence="1" type="ORF">KPL71_000319</name>
</gene>
<name>A0ACB8NMI8_CITSI</name>